<dbReference type="EMBL" id="JAHHZF010000008">
    <property type="protein sequence ID" value="MBT9291242.1"/>
    <property type="molecule type" value="Genomic_DNA"/>
</dbReference>
<dbReference type="RefSeq" id="WP_261969804.1">
    <property type="nucleotide sequence ID" value="NZ_JAHHZF010000008.1"/>
</dbReference>
<feature type="transmembrane region" description="Helical" evidence="8">
    <location>
        <begin position="425"/>
        <end position="446"/>
    </location>
</feature>
<keyword evidence="11" id="KW-1185">Reference proteome</keyword>
<feature type="transmembrane region" description="Helical" evidence="8">
    <location>
        <begin position="349"/>
        <end position="376"/>
    </location>
</feature>
<keyword evidence="4" id="KW-0997">Cell inner membrane</keyword>
<comment type="subcellular location">
    <subcellularLocation>
        <location evidence="1">Cell inner membrane</location>
        <topology evidence="1">Multi-pass membrane protein</topology>
    </subcellularLocation>
</comment>
<name>A0A947GDW4_9HYPH</name>
<comment type="caution">
    <text evidence="10">The sequence shown here is derived from an EMBL/GenBank/DDBJ whole genome shotgun (WGS) entry which is preliminary data.</text>
</comment>
<evidence type="ECO:0000256" key="1">
    <source>
        <dbReference type="ARBA" id="ARBA00004429"/>
    </source>
</evidence>
<feature type="transmembrane region" description="Helical" evidence="8">
    <location>
        <begin position="245"/>
        <end position="272"/>
    </location>
</feature>
<evidence type="ECO:0000256" key="6">
    <source>
        <dbReference type="ARBA" id="ARBA00022989"/>
    </source>
</evidence>
<keyword evidence="7 8" id="KW-0472">Membrane</keyword>
<feature type="transmembrane region" description="Helical" evidence="8">
    <location>
        <begin position="205"/>
        <end position="225"/>
    </location>
</feature>
<evidence type="ECO:0000256" key="2">
    <source>
        <dbReference type="ARBA" id="ARBA00022448"/>
    </source>
</evidence>
<dbReference type="InterPro" id="IPR035906">
    <property type="entry name" value="MetI-like_sf"/>
</dbReference>
<evidence type="ECO:0000259" key="9">
    <source>
        <dbReference type="PROSITE" id="PS50928"/>
    </source>
</evidence>
<evidence type="ECO:0000256" key="8">
    <source>
        <dbReference type="SAM" id="Phobius"/>
    </source>
</evidence>
<proteinExistence type="predicted"/>
<dbReference type="PANTHER" id="PTHR43357">
    <property type="entry name" value="INNER MEMBRANE ABC TRANSPORTER PERMEASE PROTEIN YDCV"/>
    <property type="match status" value="1"/>
</dbReference>
<keyword evidence="2" id="KW-0813">Transport</keyword>
<dbReference type="InterPro" id="IPR000515">
    <property type="entry name" value="MetI-like"/>
</dbReference>
<dbReference type="Gene3D" id="1.10.3720.10">
    <property type="entry name" value="MetI-like"/>
    <property type="match status" value="2"/>
</dbReference>
<feature type="transmembrane region" description="Helical" evidence="8">
    <location>
        <begin position="94"/>
        <end position="115"/>
    </location>
</feature>
<dbReference type="CDD" id="cd06261">
    <property type="entry name" value="TM_PBP2"/>
    <property type="match status" value="1"/>
</dbReference>
<keyword evidence="3" id="KW-1003">Cell membrane</keyword>
<dbReference type="SUPFAM" id="SSF161098">
    <property type="entry name" value="MetI-like"/>
    <property type="match status" value="2"/>
</dbReference>
<accession>A0A947GDW4</accession>
<dbReference type="PROSITE" id="PS50928">
    <property type="entry name" value="ABC_TM1"/>
    <property type="match status" value="2"/>
</dbReference>
<evidence type="ECO:0000313" key="10">
    <source>
        <dbReference type="EMBL" id="MBT9291242.1"/>
    </source>
</evidence>
<dbReference type="Proteomes" id="UP000766595">
    <property type="component" value="Unassembled WGS sequence"/>
</dbReference>
<gene>
    <name evidence="10" type="ORF">KL771_17380</name>
</gene>
<feature type="domain" description="ABC transmembrane type-1" evidence="9">
    <location>
        <begin position="59"/>
        <end position="268"/>
    </location>
</feature>
<dbReference type="PANTHER" id="PTHR43357:SF4">
    <property type="entry name" value="INNER MEMBRANE ABC TRANSPORTER PERMEASE PROTEIN YDCV"/>
    <property type="match status" value="1"/>
</dbReference>
<feature type="transmembrane region" description="Helical" evidence="8">
    <location>
        <begin position="388"/>
        <end position="405"/>
    </location>
</feature>
<evidence type="ECO:0000256" key="7">
    <source>
        <dbReference type="ARBA" id="ARBA00023136"/>
    </source>
</evidence>
<feature type="transmembrane region" description="Helical" evidence="8">
    <location>
        <begin position="144"/>
        <end position="168"/>
    </location>
</feature>
<feature type="transmembrane region" description="Helical" evidence="8">
    <location>
        <begin position="466"/>
        <end position="493"/>
    </location>
</feature>
<sequence>MRLAAILVLAGLVGTVAVGLAGTLLPAFGHLPAIGAHGPSLDAWSRLFAMPGLARSAATALALGIAAAALSLAIVLLVLAAFHGTRPFRLFVRLIGPLLSIPHAAAAFGLAFLLAPSGWFLRLLSPWATGFDRPPDFTLVNDPLGLALLAGLVAKEVPFLMLVALAVLPQTAPAQAMEVAAGFGYGRMKGFLVAVGPRLLPRIRLPLLAVAAYASGSVDMALILGPTGPPPLPVRVLRWFAEPDLTMRTIAAAGTVLQALVTGIVALAVLALEAAVRRRLAAAAISGRRRVEDRAARIAAGALACLPIAAIGLGAAALALWSVATAWRFPAAWPEGWSLATWTGLAPALAGPILTSAGLGLAAAAIALLAAIVLLAGAPPGSRASGPVAVLLFLPILVPETSWLFGLDVALSAAGLTPGPSTVLIGHVAQVVPYVHLSLAGPWAGLDRRLEPVAASLGAGPLRRLLAVRLPLLAGPLLTAAAVGFAVSIALYLPTLVLGGGRVATITTETLALAGGADRRITGATALVQALLPFAGFALTGLAVRALALRRRQPVSA</sequence>
<dbReference type="AlphaFoldDB" id="A0A947GDW4"/>
<evidence type="ECO:0000256" key="5">
    <source>
        <dbReference type="ARBA" id="ARBA00022692"/>
    </source>
</evidence>
<reference evidence="10 11" key="1">
    <citation type="submission" date="2021-06" db="EMBL/GenBank/DDBJ databases">
        <authorList>
            <person name="Grouzdev D.S."/>
            <person name="Koziaeva V."/>
        </authorList>
    </citation>
    <scope>NUCLEOTIDE SEQUENCE [LARGE SCALE GENOMIC DNA]</scope>
    <source>
        <strain evidence="10 11">22</strain>
    </source>
</reference>
<feature type="domain" description="ABC transmembrane type-1" evidence="9">
    <location>
        <begin position="353"/>
        <end position="540"/>
    </location>
</feature>
<feature type="transmembrane region" description="Helical" evidence="8">
    <location>
        <begin position="298"/>
        <end position="329"/>
    </location>
</feature>
<evidence type="ECO:0000313" key="11">
    <source>
        <dbReference type="Proteomes" id="UP000766595"/>
    </source>
</evidence>
<feature type="transmembrane region" description="Helical" evidence="8">
    <location>
        <begin position="57"/>
        <end position="82"/>
    </location>
</feature>
<feature type="transmembrane region" description="Helical" evidence="8">
    <location>
        <begin position="526"/>
        <end position="548"/>
    </location>
</feature>
<evidence type="ECO:0000256" key="3">
    <source>
        <dbReference type="ARBA" id="ARBA00022475"/>
    </source>
</evidence>
<dbReference type="GO" id="GO:0055085">
    <property type="term" value="P:transmembrane transport"/>
    <property type="evidence" value="ECO:0007669"/>
    <property type="project" value="InterPro"/>
</dbReference>
<evidence type="ECO:0000256" key="4">
    <source>
        <dbReference type="ARBA" id="ARBA00022519"/>
    </source>
</evidence>
<protein>
    <submittedName>
        <fullName evidence="10">ABC transporter permease</fullName>
    </submittedName>
</protein>
<dbReference type="GO" id="GO:0005886">
    <property type="term" value="C:plasma membrane"/>
    <property type="evidence" value="ECO:0007669"/>
    <property type="project" value="UniProtKB-SubCell"/>
</dbReference>
<organism evidence="10 11">
    <name type="scientific">Prosthecodimorpha staleyi</name>
    <dbReference type="NCBI Taxonomy" id="2840188"/>
    <lineage>
        <taxon>Bacteria</taxon>
        <taxon>Pseudomonadati</taxon>
        <taxon>Pseudomonadota</taxon>
        <taxon>Alphaproteobacteria</taxon>
        <taxon>Hyphomicrobiales</taxon>
        <taxon>Ancalomicrobiaceae</taxon>
        <taxon>Prosthecodimorpha</taxon>
    </lineage>
</organism>
<keyword evidence="5 8" id="KW-0812">Transmembrane</keyword>
<keyword evidence="6 8" id="KW-1133">Transmembrane helix</keyword>